<dbReference type="EMBL" id="JAHKNI010000004">
    <property type="protein sequence ID" value="MBU3062915.1"/>
    <property type="molecule type" value="Genomic_DNA"/>
</dbReference>
<keyword evidence="5" id="KW-0574">Periplasm</keyword>
<dbReference type="InterPro" id="IPR005669">
    <property type="entry name" value="Thiosulph/SO4-bd"/>
</dbReference>
<reference evidence="7 8" key="1">
    <citation type="submission" date="2021-06" db="EMBL/GenBank/DDBJ databases">
        <title>Actinomycetes sequencing.</title>
        <authorList>
            <person name="Shan Q."/>
        </authorList>
    </citation>
    <scope>NUCLEOTIDE SEQUENCE [LARGE SCALE GENOMIC DNA]</scope>
    <source>
        <strain evidence="7 8">NEAU-G5</strain>
    </source>
</reference>
<dbReference type="Gene3D" id="3.40.190.10">
    <property type="entry name" value="Periplasmic binding protein-like II"/>
    <property type="match status" value="2"/>
</dbReference>
<evidence type="ECO:0000313" key="8">
    <source>
        <dbReference type="Proteomes" id="UP000733379"/>
    </source>
</evidence>
<dbReference type="PANTHER" id="PTHR30368">
    <property type="entry name" value="SULFATE-BINDING PROTEIN"/>
    <property type="match status" value="1"/>
</dbReference>
<evidence type="ECO:0000256" key="5">
    <source>
        <dbReference type="ARBA" id="ARBA00022764"/>
    </source>
</evidence>
<dbReference type="Proteomes" id="UP000733379">
    <property type="component" value="Unassembled WGS sequence"/>
</dbReference>
<dbReference type="PROSITE" id="PS51257">
    <property type="entry name" value="PROKAR_LIPOPROTEIN"/>
    <property type="match status" value="1"/>
</dbReference>
<name>A0ABS6AXY3_9NOCA</name>
<dbReference type="NCBIfam" id="TIGR00971">
    <property type="entry name" value="3a0106s03"/>
    <property type="match status" value="1"/>
</dbReference>
<dbReference type="PANTHER" id="PTHR30368:SF2">
    <property type="entry name" value="SULFATE-BINDING PROTEIN"/>
    <property type="match status" value="1"/>
</dbReference>
<evidence type="ECO:0000313" key="7">
    <source>
        <dbReference type="EMBL" id="MBU3062915.1"/>
    </source>
</evidence>
<keyword evidence="8" id="KW-1185">Reference proteome</keyword>
<evidence type="ECO:0000256" key="4">
    <source>
        <dbReference type="ARBA" id="ARBA00022729"/>
    </source>
</evidence>
<comment type="caution">
    <text evidence="7">The sequence shown here is derived from an EMBL/GenBank/DDBJ whole genome shotgun (WGS) entry which is preliminary data.</text>
</comment>
<evidence type="ECO:0000256" key="6">
    <source>
        <dbReference type="SAM" id="SignalP"/>
    </source>
</evidence>
<organism evidence="7 8">
    <name type="scientific">Nocardia albiluteola</name>
    <dbReference type="NCBI Taxonomy" id="2842303"/>
    <lineage>
        <taxon>Bacteria</taxon>
        <taxon>Bacillati</taxon>
        <taxon>Actinomycetota</taxon>
        <taxon>Actinomycetes</taxon>
        <taxon>Mycobacteriales</taxon>
        <taxon>Nocardiaceae</taxon>
        <taxon>Nocardia</taxon>
    </lineage>
</organism>
<gene>
    <name evidence="7" type="ORF">KO481_15450</name>
</gene>
<dbReference type="RefSeq" id="WP_215917784.1">
    <property type="nucleotide sequence ID" value="NZ_JAHKNI010000004.1"/>
</dbReference>
<keyword evidence="4 6" id="KW-0732">Signal</keyword>
<feature type="signal peptide" evidence="6">
    <location>
        <begin position="1"/>
        <end position="27"/>
    </location>
</feature>
<accession>A0ABS6AXY3</accession>
<sequence>MSRSNGLRARRSTAAVLTVLAVALLSACSGGTSDVPGAASGSGAKVTLTLFGYSTAKPAFDKAVPAFNKTSAGSGVQVKQSYGASGDQSRKVAAGAQADVVDLSVEPDVTRLVDAGLIDPEWNADADKGIPFGSVVAIVVRKGNPKGIHTWNDLLKPGVQVVTPNPFSSGSAKWNLLAPYAEESDGGKNPQAGLDFLGKLISKDHVRVQPQSGRQATETFLQGTGDVLISYENEAIASVRQGDPIEYFVPPTTFKIENPFAVLKSSRNLDKAVAFKDFLYTPAGQRAFADAGYRPVDPQIAAQYGKDFPQPQKLWTIADLGGWKKVDKQLFTPNTGSVAIIYDKATK</sequence>
<evidence type="ECO:0000256" key="1">
    <source>
        <dbReference type="ARBA" id="ARBA00004418"/>
    </source>
</evidence>
<comment type="subcellular location">
    <subcellularLocation>
        <location evidence="1">Periplasm</location>
    </subcellularLocation>
</comment>
<evidence type="ECO:0000256" key="3">
    <source>
        <dbReference type="ARBA" id="ARBA00022448"/>
    </source>
</evidence>
<keyword evidence="3" id="KW-0813">Transport</keyword>
<proteinExistence type="inferred from homology"/>
<feature type="chain" id="PRO_5045364403" evidence="6">
    <location>
        <begin position="28"/>
        <end position="347"/>
    </location>
</feature>
<dbReference type="Pfam" id="PF13531">
    <property type="entry name" value="SBP_bac_11"/>
    <property type="match status" value="1"/>
</dbReference>
<protein>
    <submittedName>
        <fullName evidence="7">Sulfate ABC transporter substrate-binding protein</fullName>
    </submittedName>
</protein>
<evidence type="ECO:0000256" key="2">
    <source>
        <dbReference type="ARBA" id="ARBA00006099"/>
    </source>
</evidence>
<dbReference type="SUPFAM" id="SSF53850">
    <property type="entry name" value="Periplasmic binding protein-like II"/>
    <property type="match status" value="1"/>
</dbReference>
<comment type="similarity">
    <text evidence="2">Belongs to the prokaryotic sulfate-binding protein family.</text>
</comment>